<dbReference type="RefSeq" id="WP_013640866.1">
    <property type="nucleotide sequence ID" value="NC_015186.1"/>
</dbReference>
<dbReference type="EMBL" id="AP012035">
    <property type="protein sequence ID" value="BAJ82195.1"/>
    <property type="molecule type" value="Genomic_DNA"/>
</dbReference>
<evidence type="ECO:0000313" key="2">
    <source>
        <dbReference type="Proteomes" id="UP000007100"/>
    </source>
</evidence>
<accession>F0J454</accession>
<organism evidence="1 2">
    <name type="scientific">Acidiphilium multivorum (strain DSM 11245 / JCM 8867 / NBRC 100883 / AIU 301)</name>
    <dbReference type="NCBI Taxonomy" id="926570"/>
    <lineage>
        <taxon>Bacteria</taxon>
        <taxon>Pseudomonadati</taxon>
        <taxon>Pseudomonadota</taxon>
        <taxon>Alphaproteobacteria</taxon>
        <taxon>Acetobacterales</taxon>
        <taxon>Acidocellaceae</taxon>
        <taxon>Acidiphilium</taxon>
    </lineage>
</organism>
<name>F0J454_ACIMA</name>
<dbReference type="OrthoDB" id="7273511at2"/>
<reference evidence="1 2" key="1">
    <citation type="submission" date="2010-12" db="EMBL/GenBank/DDBJ databases">
        <title>Whole genome sequence of Acidiphilium multivorum AIU301.</title>
        <authorList>
            <person name="Narita-Yamada S."/>
            <person name="Nakamura S."/>
            <person name="Ito N."/>
            <person name="Takarada H."/>
            <person name="Katano Y."/>
            <person name="Nakazawa H."/>
            <person name="Hosoyama A."/>
            <person name="Yamada R."/>
            <person name="Fujita N."/>
        </authorList>
    </citation>
    <scope>NUCLEOTIDE SEQUENCE [LARGE SCALE GENOMIC DNA]</scope>
    <source>
        <strain evidence="2">DSM 11245 / JCM 8867 / AIU301</strain>
    </source>
</reference>
<dbReference type="AlphaFoldDB" id="F0J454"/>
<protein>
    <submittedName>
        <fullName evidence="1">Uncharacterized protein</fullName>
    </submittedName>
</protein>
<proteinExistence type="predicted"/>
<dbReference type="Proteomes" id="UP000007100">
    <property type="component" value="Chromosome"/>
</dbReference>
<keyword evidence="2" id="KW-1185">Reference proteome</keyword>
<evidence type="ECO:0000313" key="1">
    <source>
        <dbReference type="EMBL" id="BAJ82195.1"/>
    </source>
</evidence>
<dbReference type="HOGENOM" id="CLU_1839248_0_0_5"/>
<dbReference type="InterPro" id="IPR056928">
    <property type="entry name" value="Gp77-like"/>
</dbReference>
<dbReference type="KEGG" id="amv:ACMV_28480"/>
<gene>
    <name evidence="1" type="ordered locus">ACMV_28480</name>
</gene>
<dbReference type="Pfam" id="PF23148">
    <property type="entry name" value="Gp77"/>
    <property type="match status" value="1"/>
</dbReference>
<sequence length="163" mass="16409">MSATTTPASRIWQAASARLIEIEGFIPTPRGIALLPPRPLAWPEKDPGDTLDYTFDVAPALAGSPGDAIATVSATVSPDNPGDVTIASTAIDGTRAVLWLAGGQPGTIYTVTVSITTLAGRNLARSIALPVVSLASVPAPASAITTPGGAPITSPFGQPITAN</sequence>